<feature type="coiled-coil region" evidence="1">
    <location>
        <begin position="137"/>
        <end position="210"/>
    </location>
</feature>
<dbReference type="EMBL" id="CAJNOQ010010915">
    <property type="protein sequence ID" value="CAF1264194.1"/>
    <property type="molecule type" value="Genomic_DNA"/>
</dbReference>
<dbReference type="Proteomes" id="UP000682733">
    <property type="component" value="Unassembled WGS sequence"/>
</dbReference>
<proteinExistence type="predicted"/>
<comment type="caution">
    <text evidence="3">The sequence shown here is derived from an EMBL/GenBank/DDBJ whole genome shotgun (WGS) entry which is preliminary data.</text>
</comment>
<evidence type="ECO:0000313" key="6">
    <source>
        <dbReference type="Proteomes" id="UP000663829"/>
    </source>
</evidence>
<organism evidence="3 6">
    <name type="scientific">Didymodactylos carnosus</name>
    <dbReference type="NCBI Taxonomy" id="1234261"/>
    <lineage>
        <taxon>Eukaryota</taxon>
        <taxon>Metazoa</taxon>
        <taxon>Spiralia</taxon>
        <taxon>Gnathifera</taxon>
        <taxon>Rotifera</taxon>
        <taxon>Eurotatoria</taxon>
        <taxon>Bdelloidea</taxon>
        <taxon>Philodinida</taxon>
        <taxon>Philodinidae</taxon>
        <taxon>Didymodactylos</taxon>
    </lineage>
</organism>
<name>A0A815B122_9BILA</name>
<dbReference type="Proteomes" id="UP000677228">
    <property type="component" value="Unassembled WGS sequence"/>
</dbReference>
<evidence type="ECO:0000313" key="2">
    <source>
        <dbReference type="EMBL" id="CAF1153942.1"/>
    </source>
</evidence>
<feature type="coiled-coil region" evidence="1">
    <location>
        <begin position="8"/>
        <end position="75"/>
    </location>
</feature>
<dbReference type="EMBL" id="CAJOBA010032484">
    <property type="protein sequence ID" value="CAF3963600.1"/>
    <property type="molecule type" value="Genomic_DNA"/>
</dbReference>
<keyword evidence="1" id="KW-0175">Coiled coil</keyword>
<feature type="coiled-coil region" evidence="1">
    <location>
        <begin position="305"/>
        <end position="393"/>
    </location>
</feature>
<evidence type="ECO:0000256" key="1">
    <source>
        <dbReference type="SAM" id="Coils"/>
    </source>
</evidence>
<accession>A0A815B122</accession>
<evidence type="ECO:0000313" key="5">
    <source>
        <dbReference type="EMBL" id="CAF4045090.1"/>
    </source>
</evidence>
<protein>
    <submittedName>
        <fullName evidence="3">Uncharacterized protein</fullName>
    </submittedName>
</protein>
<reference evidence="3" key="1">
    <citation type="submission" date="2021-02" db="EMBL/GenBank/DDBJ databases">
        <authorList>
            <person name="Nowell W R."/>
        </authorList>
    </citation>
    <scope>NUCLEOTIDE SEQUENCE</scope>
</reference>
<dbReference type="EMBL" id="CAJNOK010012018">
    <property type="protein sequence ID" value="CAF1153942.1"/>
    <property type="molecule type" value="Genomic_DNA"/>
</dbReference>
<evidence type="ECO:0000313" key="4">
    <source>
        <dbReference type="EMBL" id="CAF3963600.1"/>
    </source>
</evidence>
<evidence type="ECO:0000313" key="3">
    <source>
        <dbReference type="EMBL" id="CAF1264194.1"/>
    </source>
</evidence>
<gene>
    <name evidence="3" type="ORF">GPM918_LOCUS26759</name>
    <name evidence="2" type="ORF">OVA965_LOCUS21747</name>
    <name evidence="5" type="ORF">SRO942_LOCUS26964</name>
    <name evidence="4" type="ORF">TMI583_LOCUS22456</name>
</gene>
<dbReference type="Proteomes" id="UP000681722">
    <property type="component" value="Unassembled WGS sequence"/>
</dbReference>
<dbReference type="EMBL" id="CAJOBC010020142">
    <property type="protein sequence ID" value="CAF4045090.1"/>
    <property type="molecule type" value="Genomic_DNA"/>
</dbReference>
<dbReference type="Proteomes" id="UP000663829">
    <property type="component" value="Unassembled WGS sequence"/>
</dbReference>
<dbReference type="AlphaFoldDB" id="A0A815B122"/>
<sequence length="425" mass="48932">MKRVQANLDEKTHALKTFLERLEQQQNDQQMEIQANTETISQLQTALISDLRTEQSNTKKDREKYANDLKKLEERLNDAAKPSDLTLKDAINKLKIEYKTIKDHQAISKMTLDEQGSAIKIMRKQIEEAEHPKQSDLNKLQKDLENLNDEQRRVKKAFEHLEGLLTTRLTALLPVASTGIERRMEVVEQKNSIEAKLEDVKSRLAHLQQTFDSSSNLARVSEQQRSIQHEMELLRGQLLHTSDPNTEVNELQTGLNNLRRDYQITKRGLQEALGELKSLKTLLDSPPPTSVITPVNTNALTAVDKNELLQKINESDQKHENLIGKLHTKQTSDYESMENNLKDTKKKIVPRDDIEKLIDNKYADERAKKQQAVEHFLDQINELKKKLSFLEAQVKKPKPVHTLPFIELLPPLDLVNDTWNQTTSN</sequence>
<keyword evidence="6" id="KW-1185">Reference proteome</keyword>